<dbReference type="Pfam" id="PF00069">
    <property type="entry name" value="Pkinase"/>
    <property type="match status" value="1"/>
</dbReference>
<proteinExistence type="predicted"/>
<sequence>MNWPTLWVFHAPASSASGALPGRSCRSSCRLQTLTQVDGVSSGSLKSLFDELVQLPEADRRQRLDDPTIDPGLRDAVLRLLRRDDETNPVLDSDRFRVSIPEPRLEDSDFGPYRVKSMVGAGGMGQVWLVHRDIDGVSQPLALKLMRRDRIDDVTLERFRLERRVLATLQHPAIARLVDAGETEGGQPWLVMEFIDGIPITRYSDRKKLNLRRRVKMFRLAAAAIAFAHRRLIVHRDIKPSNVLVTANGDLKIIDFGIAKPIGMKLGEADVLQTDTAQRFLSPQSAAPEQWRGDLITPACDIYSLGALLYELISGQPVVRTLGQTLVEVERQVLELEPPPPSAVAAAGREKIDDDLDAICMVCLRKEPDERYESVSHLLDDLDAWLASKPVAAHRGGAWYRAKRFAHRNRRRLAIGALWTMLAVTSGTAWYTSMQTIRINAEAGRQRALLLDAMDQSELGGLSVSAELTNLLDALSRDVLAAPAIGDAARWRALLDLAHAQTRLGALDRAENLMFQVPDCRQLPADLASYRDLVTAARLMANGSKAEAEQALRGVLDANQAGPYLLARWLRFRLLWERQSLGDARALLDQPGVDLATIPEAWRYQTETARVLLLTDVLEQEQRIDDARLALIALGSWLESAPDVAGLERRLQQRRLIRLQVHAGQLADSEQAFIRMHALERRLMGTEPGMQPILDALFGAEPVWRDRIVAHYLHEANALLAAPELTPPVQRAVETELAHVLALVPGSAEAQCTLAILRVRQLAFDEASQLLGQAGAAIRPESCEKAVGLLAGARPAPAPAQPGLP</sequence>
<protein>
    <recommendedName>
        <fullName evidence="6">Protein kinase domain-containing protein</fullName>
    </recommendedName>
</protein>
<evidence type="ECO:0000313" key="8">
    <source>
        <dbReference type="Proteomes" id="UP000241074"/>
    </source>
</evidence>
<evidence type="ECO:0000256" key="5">
    <source>
        <dbReference type="PROSITE-ProRule" id="PRU10141"/>
    </source>
</evidence>
<evidence type="ECO:0000256" key="4">
    <source>
        <dbReference type="ARBA" id="ARBA00022840"/>
    </source>
</evidence>
<dbReference type="SUPFAM" id="SSF56112">
    <property type="entry name" value="Protein kinase-like (PK-like)"/>
    <property type="match status" value="1"/>
</dbReference>
<dbReference type="Proteomes" id="UP000241074">
    <property type="component" value="Chromosome"/>
</dbReference>
<name>A0A2P1PNQ2_9GAMM</name>
<keyword evidence="4 5" id="KW-0067">ATP-binding</keyword>
<dbReference type="OrthoDB" id="9801841at2"/>
<evidence type="ECO:0000313" key="7">
    <source>
        <dbReference type="EMBL" id="AVP96472.1"/>
    </source>
</evidence>
<dbReference type="SMART" id="SM00220">
    <property type="entry name" value="S_TKc"/>
    <property type="match status" value="1"/>
</dbReference>
<keyword evidence="3" id="KW-0418">Kinase</keyword>
<dbReference type="PROSITE" id="PS00107">
    <property type="entry name" value="PROTEIN_KINASE_ATP"/>
    <property type="match status" value="1"/>
</dbReference>
<dbReference type="KEGG" id="xba:C7S18_04350"/>
<keyword evidence="2 5" id="KW-0547">Nucleotide-binding</keyword>
<dbReference type="EMBL" id="CP027860">
    <property type="protein sequence ID" value="AVP96472.1"/>
    <property type="molecule type" value="Genomic_DNA"/>
</dbReference>
<dbReference type="Gene3D" id="3.30.200.20">
    <property type="entry name" value="Phosphorylase Kinase, domain 1"/>
    <property type="match status" value="1"/>
</dbReference>
<dbReference type="CDD" id="cd14014">
    <property type="entry name" value="STKc_PknB_like"/>
    <property type="match status" value="1"/>
</dbReference>
<reference evidence="7 8" key="1">
    <citation type="submission" date="2018-03" db="EMBL/GenBank/DDBJ databases">
        <title>Ahniella affigens gen. nov., sp. nov., a gammaproteobacterium isolated from sandy soil near a stream.</title>
        <authorList>
            <person name="Ko Y."/>
            <person name="Kim J.-H."/>
        </authorList>
    </citation>
    <scope>NUCLEOTIDE SEQUENCE [LARGE SCALE GENOMIC DNA]</scope>
    <source>
        <strain evidence="7 8">D13</strain>
    </source>
</reference>
<feature type="domain" description="Protein kinase" evidence="6">
    <location>
        <begin position="113"/>
        <end position="386"/>
    </location>
</feature>
<gene>
    <name evidence="7" type="ORF">C7S18_04350</name>
</gene>
<dbReference type="AlphaFoldDB" id="A0A2P1PNQ2"/>
<dbReference type="PANTHER" id="PTHR43289">
    <property type="entry name" value="MITOGEN-ACTIVATED PROTEIN KINASE KINASE KINASE 20-RELATED"/>
    <property type="match status" value="1"/>
</dbReference>
<dbReference type="PROSITE" id="PS50011">
    <property type="entry name" value="PROTEIN_KINASE_DOM"/>
    <property type="match status" value="1"/>
</dbReference>
<evidence type="ECO:0000256" key="1">
    <source>
        <dbReference type="ARBA" id="ARBA00022679"/>
    </source>
</evidence>
<reference evidence="7 8" key="2">
    <citation type="submission" date="2018-03" db="EMBL/GenBank/DDBJ databases">
        <authorList>
            <person name="Keele B.F."/>
        </authorList>
    </citation>
    <scope>NUCLEOTIDE SEQUENCE [LARGE SCALE GENOMIC DNA]</scope>
    <source>
        <strain evidence="7 8">D13</strain>
    </source>
</reference>
<evidence type="ECO:0000256" key="2">
    <source>
        <dbReference type="ARBA" id="ARBA00022741"/>
    </source>
</evidence>
<accession>A0A2P1PNQ2</accession>
<keyword evidence="1" id="KW-0808">Transferase</keyword>
<keyword evidence="8" id="KW-1185">Reference proteome</keyword>
<dbReference type="GO" id="GO:0005524">
    <property type="term" value="F:ATP binding"/>
    <property type="evidence" value="ECO:0007669"/>
    <property type="project" value="UniProtKB-UniRule"/>
</dbReference>
<dbReference type="PANTHER" id="PTHR43289:SF34">
    <property type="entry name" value="SERINE_THREONINE-PROTEIN KINASE YBDM-RELATED"/>
    <property type="match status" value="1"/>
</dbReference>
<evidence type="ECO:0000259" key="6">
    <source>
        <dbReference type="PROSITE" id="PS50011"/>
    </source>
</evidence>
<dbReference type="InterPro" id="IPR017441">
    <property type="entry name" value="Protein_kinase_ATP_BS"/>
</dbReference>
<dbReference type="InterPro" id="IPR008271">
    <property type="entry name" value="Ser/Thr_kinase_AS"/>
</dbReference>
<dbReference type="GO" id="GO:0004674">
    <property type="term" value="F:protein serine/threonine kinase activity"/>
    <property type="evidence" value="ECO:0007669"/>
    <property type="project" value="TreeGrafter"/>
</dbReference>
<organism evidence="7 8">
    <name type="scientific">Ahniella affigens</name>
    <dbReference type="NCBI Taxonomy" id="2021234"/>
    <lineage>
        <taxon>Bacteria</taxon>
        <taxon>Pseudomonadati</taxon>
        <taxon>Pseudomonadota</taxon>
        <taxon>Gammaproteobacteria</taxon>
        <taxon>Lysobacterales</taxon>
        <taxon>Rhodanobacteraceae</taxon>
        <taxon>Ahniella</taxon>
    </lineage>
</organism>
<dbReference type="InterPro" id="IPR011009">
    <property type="entry name" value="Kinase-like_dom_sf"/>
</dbReference>
<dbReference type="Gene3D" id="1.10.510.10">
    <property type="entry name" value="Transferase(Phosphotransferase) domain 1"/>
    <property type="match status" value="1"/>
</dbReference>
<dbReference type="PROSITE" id="PS00108">
    <property type="entry name" value="PROTEIN_KINASE_ST"/>
    <property type="match status" value="1"/>
</dbReference>
<feature type="binding site" evidence="5">
    <location>
        <position position="144"/>
    </location>
    <ligand>
        <name>ATP</name>
        <dbReference type="ChEBI" id="CHEBI:30616"/>
    </ligand>
</feature>
<dbReference type="InterPro" id="IPR000719">
    <property type="entry name" value="Prot_kinase_dom"/>
</dbReference>
<evidence type="ECO:0000256" key="3">
    <source>
        <dbReference type="ARBA" id="ARBA00022777"/>
    </source>
</evidence>